<evidence type="ECO:0000313" key="2">
    <source>
        <dbReference type="Proteomes" id="UP000032309"/>
    </source>
</evidence>
<proteinExistence type="predicted"/>
<protein>
    <submittedName>
        <fullName evidence="1">Uncharacterized conserved protein</fullName>
    </submittedName>
</protein>
<organism evidence="1 2">
    <name type="scientific">Candidatus Brocadia sinica JPN1</name>
    <dbReference type="NCBI Taxonomy" id="1197129"/>
    <lineage>
        <taxon>Bacteria</taxon>
        <taxon>Pseudomonadati</taxon>
        <taxon>Planctomycetota</taxon>
        <taxon>Candidatus Brocadiia</taxon>
        <taxon>Candidatus Brocadiales</taxon>
        <taxon>Candidatus Brocadiaceae</taxon>
        <taxon>Candidatus Brocadia</taxon>
    </lineage>
</organism>
<reference evidence="2" key="1">
    <citation type="journal article" date="2015" name="Genome Announc.">
        <title>Draft Genome Sequence of an Anaerobic Ammonium-Oxidizing Bacterium, "Candidatus Brocadia sinica".</title>
        <authorList>
            <person name="Oshiki M."/>
            <person name="Shinyako-Hata K."/>
            <person name="Satoh H."/>
            <person name="Okabe S."/>
        </authorList>
    </citation>
    <scope>NUCLEOTIDE SEQUENCE [LARGE SCALE GENOMIC DNA]</scope>
    <source>
        <strain evidence="2">JPN1</strain>
    </source>
</reference>
<comment type="caution">
    <text evidence="1">The sequence shown here is derived from an EMBL/GenBank/DDBJ whole genome shotgun (WGS) entry which is preliminary data.</text>
</comment>
<sequence>MGWKAYRLVYKAKSPIHIGWHTLGYIKLTRYYITGRNIWGALTANIVRTIYGHDDYHGVGELLKKDILVSYFYPAIDYQKPFLPNFQKDGLYYGNYPVSDFERLFIQSYGQTAVLPESNTAEDQSLHESDFISHYIEEEYTERRQNVYFVGYVFIHNNAHYKGQVLTLETIERSLMEIFIGGDRKYGWGRLMLETGKTDEVKNNTIFGNQLDTQNDCLQITVSVNNCIPAHLELKTEDTIKVKGDIEPLLGLEWCTTTNDEGETGTGKKISKAKICWVPGSIMQEIRPLKIGEFGILTS</sequence>
<evidence type="ECO:0000313" key="1">
    <source>
        <dbReference type="EMBL" id="GAN31765.1"/>
    </source>
</evidence>
<keyword evidence="2" id="KW-1185">Reference proteome</keyword>
<name>A0ABQ0JSR3_9BACT</name>
<accession>A0ABQ0JSR3</accession>
<gene>
    <name evidence="1" type="ORF">BROSI_A0269</name>
</gene>
<dbReference type="Proteomes" id="UP000032309">
    <property type="component" value="Unassembled WGS sequence"/>
</dbReference>
<dbReference type="EMBL" id="BAFN01000001">
    <property type="protein sequence ID" value="GAN31765.1"/>
    <property type="molecule type" value="Genomic_DNA"/>
</dbReference>